<feature type="region of interest" description="Disordered" evidence="1">
    <location>
        <begin position="15"/>
        <end position="62"/>
    </location>
</feature>
<dbReference type="Proteomes" id="UP000093748">
    <property type="component" value="Unassembled WGS sequence"/>
</dbReference>
<proteinExistence type="predicted"/>
<protein>
    <submittedName>
        <fullName evidence="2">Uncharacterized protein</fullName>
    </submittedName>
</protein>
<organism evidence="2 3">
    <name type="scientific">Rhizobium loti</name>
    <name type="common">Mesorhizobium loti</name>
    <dbReference type="NCBI Taxonomy" id="381"/>
    <lineage>
        <taxon>Bacteria</taxon>
        <taxon>Pseudomonadati</taxon>
        <taxon>Pseudomonadota</taxon>
        <taxon>Alphaproteobacteria</taxon>
        <taxon>Hyphomicrobiales</taxon>
        <taxon>Phyllobacteriaceae</taxon>
        <taxon>Mesorhizobium</taxon>
    </lineage>
</organism>
<feature type="compositionally biased region" description="Basic and acidic residues" evidence="1">
    <location>
        <begin position="30"/>
        <end position="53"/>
    </location>
</feature>
<dbReference type="GeneID" id="66681017"/>
<evidence type="ECO:0000313" key="2">
    <source>
        <dbReference type="EMBL" id="OBP82741.1"/>
    </source>
</evidence>
<accession>A0A1A5K309</accession>
<evidence type="ECO:0000313" key="3">
    <source>
        <dbReference type="Proteomes" id="UP000093748"/>
    </source>
</evidence>
<name>A0A1A5K309_RHILI</name>
<sequence length="62" mass="7290">MPNRFDIFITRLETKSAREGVPPHPMNDQHSVRREKADAKPARNGERHAEKDRGKRRFKHDA</sequence>
<reference evidence="3" key="1">
    <citation type="submission" date="2016-06" db="EMBL/GenBank/DDBJ databases">
        <title>NZP2037 Pacbio-Illumina hybrid assembly.</title>
        <authorList>
            <person name="Ramsay J.P."/>
        </authorList>
    </citation>
    <scope>NUCLEOTIDE SEQUENCE [LARGE SCALE GENOMIC DNA]</scope>
    <source>
        <strain evidence="3">R7ANS::ICEMlSym2042</strain>
    </source>
</reference>
<dbReference type="EMBL" id="LZTJ01000001">
    <property type="protein sequence ID" value="OBP82741.1"/>
    <property type="molecule type" value="Genomic_DNA"/>
</dbReference>
<evidence type="ECO:0000256" key="1">
    <source>
        <dbReference type="SAM" id="MobiDB-lite"/>
    </source>
</evidence>
<comment type="caution">
    <text evidence="2">The sequence shown here is derived from an EMBL/GenBank/DDBJ whole genome shotgun (WGS) entry which is preliminary data.</text>
</comment>
<dbReference type="AlphaFoldDB" id="A0A1A5K309"/>
<dbReference type="OrthoDB" id="8093498at2"/>
<gene>
    <name evidence="2" type="ORF">BAE39_04155</name>
</gene>
<dbReference type="RefSeq" id="WP_010912581.1">
    <property type="nucleotide sequence ID" value="NZ_LZTH01000034.1"/>
</dbReference>